<name>A0A1E5XLC2_9HYPH</name>
<comment type="caution">
    <text evidence="8">The sequence shown here is derived from an EMBL/GenBank/DDBJ whole genome shotgun (WGS) entry which is preliminary data.</text>
</comment>
<keyword evidence="9" id="KW-1185">Reference proteome</keyword>
<dbReference type="InterPro" id="IPR043133">
    <property type="entry name" value="GTP-CH-I_C/QueF"/>
</dbReference>
<dbReference type="SMART" id="SM00905">
    <property type="entry name" value="FolB"/>
    <property type="match status" value="1"/>
</dbReference>
<comment type="pathway">
    <text evidence="2 6">Cofactor biosynthesis; tetrahydrofolate biosynthesis; 2-amino-4-hydroxy-6-hydroxymethyl-7,8-dihydropteridine diphosphate from 7,8-dihydroneopterin triphosphate: step 3/4.</text>
</comment>
<dbReference type="OrthoDB" id="9808041at2"/>
<feature type="domain" description="Dihydroneopterin aldolase/epimerase" evidence="7">
    <location>
        <begin position="19"/>
        <end position="132"/>
    </location>
</feature>
<accession>A0A1E5XLC2</accession>
<organism evidence="8 9">
    <name type="scientific">Devosia insulae DS-56</name>
    <dbReference type="NCBI Taxonomy" id="1116389"/>
    <lineage>
        <taxon>Bacteria</taxon>
        <taxon>Pseudomonadati</taxon>
        <taxon>Pseudomonadota</taxon>
        <taxon>Alphaproteobacteria</taxon>
        <taxon>Hyphomicrobiales</taxon>
        <taxon>Devosiaceae</taxon>
        <taxon>Devosia</taxon>
    </lineage>
</organism>
<evidence type="ECO:0000256" key="1">
    <source>
        <dbReference type="ARBA" id="ARBA00001353"/>
    </source>
</evidence>
<evidence type="ECO:0000256" key="4">
    <source>
        <dbReference type="ARBA" id="ARBA00022909"/>
    </source>
</evidence>
<dbReference type="Proteomes" id="UP000095463">
    <property type="component" value="Unassembled WGS sequence"/>
</dbReference>
<keyword evidence="4 6" id="KW-0289">Folate biosynthesis</keyword>
<sequence length="137" mass="15537">MDRETRNSDVTKDFNGDRVILKDLGFFGYHGVMPEEAVLGQRFFVDLVCGADLTEAGRSDDLEHSISYAEIYDVAKTAFEAQRFKLIEAVGQHIVDRLFEAFPAIRWIEVRVKKPSAPIAMVAGEAAIELHRHRDDR</sequence>
<comment type="function">
    <text evidence="6">Catalyzes the conversion of 7,8-dihydroneopterin to 6-hydroxymethyl-7,8-dihydropterin.</text>
</comment>
<comment type="catalytic activity">
    <reaction evidence="1 6">
        <text>7,8-dihydroneopterin = 6-hydroxymethyl-7,8-dihydropterin + glycolaldehyde</text>
        <dbReference type="Rhea" id="RHEA:10540"/>
        <dbReference type="ChEBI" id="CHEBI:17001"/>
        <dbReference type="ChEBI" id="CHEBI:17071"/>
        <dbReference type="ChEBI" id="CHEBI:44841"/>
        <dbReference type="EC" id="4.1.2.25"/>
    </reaction>
</comment>
<dbReference type="SUPFAM" id="SSF55620">
    <property type="entry name" value="Tetrahydrobiopterin biosynthesis enzymes-like"/>
    <property type="match status" value="1"/>
</dbReference>
<dbReference type="GO" id="GO:0004150">
    <property type="term" value="F:dihydroneopterin aldolase activity"/>
    <property type="evidence" value="ECO:0007669"/>
    <property type="project" value="UniProtKB-UniRule"/>
</dbReference>
<evidence type="ECO:0000256" key="5">
    <source>
        <dbReference type="ARBA" id="ARBA00023239"/>
    </source>
</evidence>
<dbReference type="Pfam" id="PF02152">
    <property type="entry name" value="FolB"/>
    <property type="match status" value="1"/>
</dbReference>
<dbReference type="InterPro" id="IPR006157">
    <property type="entry name" value="FolB_dom"/>
</dbReference>
<dbReference type="GO" id="GO:0005737">
    <property type="term" value="C:cytoplasm"/>
    <property type="evidence" value="ECO:0007669"/>
    <property type="project" value="TreeGrafter"/>
</dbReference>
<dbReference type="NCBIfam" id="TIGR00526">
    <property type="entry name" value="folB_dom"/>
    <property type="match status" value="1"/>
</dbReference>
<dbReference type="AlphaFoldDB" id="A0A1E5XLC2"/>
<dbReference type="PANTHER" id="PTHR42844">
    <property type="entry name" value="DIHYDRONEOPTERIN ALDOLASE 1-RELATED"/>
    <property type="match status" value="1"/>
</dbReference>
<proteinExistence type="inferred from homology"/>
<evidence type="ECO:0000256" key="2">
    <source>
        <dbReference type="ARBA" id="ARBA00005013"/>
    </source>
</evidence>
<comment type="similarity">
    <text evidence="3 6">Belongs to the DHNA family.</text>
</comment>
<dbReference type="EC" id="4.1.2.25" evidence="6"/>
<dbReference type="NCBIfam" id="TIGR00525">
    <property type="entry name" value="folB"/>
    <property type="match status" value="1"/>
</dbReference>
<dbReference type="CDD" id="cd00534">
    <property type="entry name" value="DHNA_DHNTPE"/>
    <property type="match status" value="1"/>
</dbReference>
<dbReference type="EMBL" id="LAJE02000285">
    <property type="protein sequence ID" value="OEO29375.1"/>
    <property type="molecule type" value="Genomic_DNA"/>
</dbReference>
<dbReference type="FunFam" id="3.30.1130.10:FF:000003">
    <property type="entry name" value="7,8-dihydroneopterin aldolase"/>
    <property type="match status" value="1"/>
</dbReference>
<dbReference type="GO" id="GO:0046654">
    <property type="term" value="P:tetrahydrofolate biosynthetic process"/>
    <property type="evidence" value="ECO:0007669"/>
    <property type="project" value="UniProtKB-UniRule"/>
</dbReference>
<gene>
    <name evidence="8" type="ORF">VW23_025480</name>
</gene>
<reference evidence="8 9" key="1">
    <citation type="journal article" date="2015" name="Genome Announc.">
        <title>Genome Assemblies of Three Soil-Associated Devosia species: D. insulae, D. limi, and D. soli.</title>
        <authorList>
            <person name="Hassan Y.I."/>
            <person name="Lepp D."/>
            <person name="Zhou T."/>
        </authorList>
    </citation>
    <scope>NUCLEOTIDE SEQUENCE [LARGE SCALE GENOMIC DNA]</scope>
    <source>
        <strain evidence="8 9">DS-56</strain>
    </source>
</reference>
<dbReference type="UniPathway" id="UPA00077">
    <property type="reaction ID" value="UER00154"/>
</dbReference>
<evidence type="ECO:0000313" key="8">
    <source>
        <dbReference type="EMBL" id="OEO29375.1"/>
    </source>
</evidence>
<dbReference type="InterPro" id="IPR006156">
    <property type="entry name" value="Dihydroneopterin_aldolase"/>
</dbReference>
<evidence type="ECO:0000313" key="9">
    <source>
        <dbReference type="Proteomes" id="UP000095463"/>
    </source>
</evidence>
<evidence type="ECO:0000256" key="3">
    <source>
        <dbReference type="ARBA" id="ARBA00005708"/>
    </source>
</evidence>
<keyword evidence="5 6" id="KW-0456">Lyase</keyword>
<dbReference type="PANTHER" id="PTHR42844:SF1">
    <property type="entry name" value="DIHYDRONEOPTERIN ALDOLASE 1-RELATED"/>
    <property type="match status" value="1"/>
</dbReference>
<dbReference type="GO" id="GO:0046656">
    <property type="term" value="P:folic acid biosynthetic process"/>
    <property type="evidence" value="ECO:0007669"/>
    <property type="project" value="UniProtKB-UniRule"/>
</dbReference>
<protein>
    <recommendedName>
        <fullName evidence="6">7,8-dihydroneopterin aldolase</fullName>
        <ecNumber evidence="6">4.1.2.25</ecNumber>
    </recommendedName>
</protein>
<evidence type="ECO:0000259" key="7">
    <source>
        <dbReference type="SMART" id="SM00905"/>
    </source>
</evidence>
<dbReference type="Gene3D" id="3.30.1130.10">
    <property type="match status" value="1"/>
</dbReference>
<evidence type="ECO:0000256" key="6">
    <source>
        <dbReference type="RuleBase" id="RU362079"/>
    </source>
</evidence>